<sequence length="169" mass="19442">MRLYRERKTDIRAFSPPAMMTFPLTIHRQASLISSGIINVHQDGLSRSPMLNRSSHLHHLNIEFQALLYPTGRGQRPLGPIRLPWIDFHRNGIPGWCPQLSNKADMLHGHRPSWSLACRIEASHRTQSPRRKPLNVDVRLPSPMIYRPAKCRLKLPKSRCCSQLSHFAC</sequence>
<organism evidence="1 2">
    <name type="scientific">Daedalea quercina L-15889</name>
    <dbReference type="NCBI Taxonomy" id="1314783"/>
    <lineage>
        <taxon>Eukaryota</taxon>
        <taxon>Fungi</taxon>
        <taxon>Dikarya</taxon>
        <taxon>Basidiomycota</taxon>
        <taxon>Agaricomycotina</taxon>
        <taxon>Agaricomycetes</taxon>
        <taxon>Polyporales</taxon>
        <taxon>Fomitopsis</taxon>
    </lineage>
</organism>
<evidence type="ECO:0000313" key="1">
    <source>
        <dbReference type="EMBL" id="KZT66224.1"/>
    </source>
</evidence>
<keyword evidence="2" id="KW-1185">Reference proteome</keyword>
<dbReference type="Proteomes" id="UP000076727">
    <property type="component" value="Unassembled WGS sequence"/>
</dbReference>
<name>A0A165MWU6_9APHY</name>
<accession>A0A165MWU6</accession>
<evidence type="ECO:0000313" key="2">
    <source>
        <dbReference type="Proteomes" id="UP000076727"/>
    </source>
</evidence>
<dbReference type="EMBL" id="KV429093">
    <property type="protein sequence ID" value="KZT66224.1"/>
    <property type="molecule type" value="Genomic_DNA"/>
</dbReference>
<dbReference type="AlphaFoldDB" id="A0A165MWU6"/>
<gene>
    <name evidence="1" type="ORF">DAEQUDRAFT_479719</name>
</gene>
<proteinExistence type="predicted"/>
<protein>
    <submittedName>
        <fullName evidence="1">Uncharacterized protein</fullName>
    </submittedName>
</protein>
<reference evidence="1 2" key="1">
    <citation type="journal article" date="2016" name="Mol. Biol. Evol.">
        <title>Comparative Genomics of Early-Diverging Mushroom-Forming Fungi Provides Insights into the Origins of Lignocellulose Decay Capabilities.</title>
        <authorList>
            <person name="Nagy L.G."/>
            <person name="Riley R."/>
            <person name="Tritt A."/>
            <person name="Adam C."/>
            <person name="Daum C."/>
            <person name="Floudas D."/>
            <person name="Sun H."/>
            <person name="Yadav J.S."/>
            <person name="Pangilinan J."/>
            <person name="Larsson K.H."/>
            <person name="Matsuura K."/>
            <person name="Barry K."/>
            <person name="Labutti K."/>
            <person name="Kuo R."/>
            <person name="Ohm R.A."/>
            <person name="Bhattacharya S.S."/>
            <person name="Shirouzu T."/>
            <person name="Yoshinaga Y."/>
            <person name="Martin F.M."/>
            <person name="Grigoriev I.V."/>
            <person name="Hibbett D.S."/>
        </authorList>
    </citation>
    <scope>NUCLEOTIDE SEQUENCE [LARGE SCALE GENOMIC DNA]</scope>
    <source>
        <strain evidence="1 2">L-15889</strain>
    </source>
</reference>